<dbReference type="AlphaFoldDB" id="A0A6A5R614"/>
<keyword evidence="2" id="KW-1185">Reference proteome</keyword>
<protein>
    <submittedName>
        <fullName evidence="1">Uncharacterized protein</fullName>
    </submittedName>
</protein>
<evidence type="ECO:0000313" key="2">
    <source>
        <dbReference type="Proteomes" id="UP000800082"/>
    </source>
</evidence>
<dbReference type="OrthoDB" id="5190067at2759"/>
<sequence>MSHEPERRLSTGGLPPIKIREQYLVEEVSSHGNTPCYTAWVREEIVRVPQGWSASDFTIATQRPQWSLQIYDTTPQAADQDHLKTLAETLHRETREERGAGGRDEPDRIDVWGMPFAADASEEDRIAKCKAHISAEMAARHTSVDDDFYVSEFHSHDQWKRAILIIDQPQESWNEGEGGFLAVYWDPHPGYLDMLAQAYDEEYQEPDTSAVRYTRDGLGQLLASWRSFF</sequence>
<proteinExistence type="predicted"/>
<organism evidence="1 2">
    <name type="scientific">Didymella exigua CBS 183.55</name>
    <dbReference type="NCBI Taxonomy" id="1150837"/>
    <lineage>
        <taxon>Eukaryota</taxon>
        <taxon>Fungi</taxon>
        <taxon>Dikarya</taxon>
        <taxon>Ascomycota</taxon>
        <taxon>Pezizomycotina</taxon>
        <taxon>Dothideomycetes</taxon>
        <taxon>Pleosporomycetidae</taxon>
        <taxon>Pleosporales</taxon>
        <taxon>Pleosporineae</taxon>
        <taxon>Didymellaceae</taxon>
        <taxon>Didymella</taxon>
    </lineage>
</organism>
<accession>A0A6A5R614</accession>
<name>A0A6A5R614_9PLEO</name>
<reference evidence="1" key="1">
    <citation type="journal article" date="2020" name="Stud. Mycol.">
        <title>101 Dothideomycetes genomes: a test case for predicting lifestyles and emergence of pathogens.</title>
        <authorList>
            <person name="Haridas S."/>
            <person name="Albert R."/>
            <person name="Binder M."/>
            <person name="Bloem J."/>
            <person name="Labutti K."/>
            <person name="Salamov A."/>
            <person name="Andreopoulos B."/>
            <person name="Baker S."/>
            <person name="Barry K."/>
            <person name="Bills G."/>
            <person name="Bluhm B."/>
            <person name="Cannon C."/>
            <person name="Castanera R."/>
            <person name="Culley D."/>
            <person name="Daum C."/>
            <person name="Ezra D."/>
            <person name="Gonzalez J."/>
            <person name="Henrissat B."/>
            <person name="Kuo A."/>
            <person name="Liang C."/>
            <person name="Lipzen A."/>
            <person name="Lutzoni F."/>
            <person name="Magnuson J."/>
            <person name="Mondo S."/>
            <person name="Nolan M."/>
            <person name="Ohm R."/>
            <person name="Pangilinan J."/>
            <person name="Park H.-J."/>
            <person name="Ramirez L."/>
            <person name="Alfaro M."/>
            <person name="Sun H."/>
            <person name="Tritt A."/>
            <person name="Yoshinaga Y."/>
            <person name="Zwiers L.-H."/>
            <person name="Turgeon B."/>
            <person name="Goodwin S."/>
            <person name="Spatafora J."/>
            <person name="Crous P."/>
            <person name="Grigoriev I."/>
        </authorList>
    </citation>
    <scope>NUCLEOTIDE SEQUENCE</scope>
    <source>
        <strain evidence="1">CBS 183.55</strain>
    </source>
</reference>
<dbReference type="RefSeq" id="XP_033443082.1">
    <property type="nucleotide sequence ID" value="XM_033586688.1"/>
</dbReference>
<dbReference type="EMBL" id="ML979014">
    <property type="protein sequence ID" value="KAF1922829.1"/>
    <property type="molecule type" value="Genomic_DNA"/>
</dbReference>
<dbReference type="Proteomes" id="UP000800082">
    <property type="component" value="Unassembled WGS sequence"/>
</dbReference>
<evidence type="ECO:0000313" key="1">
    <source>
        <dbReference type="EMBL" id="KAF1922829.1"/>
    </source>
</evidence>
<gene>
    <name evidence="1" type="ORF">M421DRAFT_10182</name>
</gene>
<dbReference type="GeneID" id="54344334"/>